<comment type="catalytic activity">
    <reaction evidence="12 13">
        <text>ATP + H2O = ADP + phosphate + H(+)</text>
        <dbReference type="Rhea" id="RHEA:13065"/>
        <dbReference type="ChEBI" id="CHEBI:15377"/>
        <dbReference type="ChEBI" id="CHEBI:15378"/>
        <dbReference type="ChEBI" id="CHEBI:30616"/>
        <dbReference type="ChEBI" id="CHEBI:43474"/>
        <dbReference type="ChEBI" id="CHEBI:456216"/>
        <dbReference type="EC" id="5.6.2.4"/>
    </reaction>
</comment>
<dbReference type="InterPro" id="IPR014152">
    <property type="entry name" value="AddA"/>
</dbReference>
<dbReference type="RefSeq" id="WP_213109391.1">
    <property type="nucleotide sequence ID" value="NZ_JAGYPJ010000001.1"/>
</dbReference>
<evidence type="ECO:0000256" key="7">
    <source>
        <dbReference type="ARBA" id="ARBA00022840"/>
    </source>
</evidence>
<dbReference type="GO" id="GO:0043138">
    <property type="term" value="F:3'-5' DNA helicase activity"/>
    <property type="evidence" value="ECO:0007669"/>
    <property type="project" value="UniProtKB-UniRule"/>
</dbReference>
<comment type="caution">
    <text evidence="17">The sequence shown here is derived from an EMBL/GenBank/DDBJ whole genome shotgun (WGS) entry which is preliminary data.</text>
</comment>
<keyword evidence="4 13" id="KW-0378">Hydrolase</keyword>
<dbReference type="SUPFAM" id="SSF52980">
    <property type="entry name" value="Restriction endonuclease-like"/>
    <property type="match status" value="1"/>
</dbReference>
<evidence type="ECO:0000256" key="14">
    <source>
        <dbReference type="PROSITE-ProRule" id="PRU00560"/>
    </source>
</evidence>
<keyword evidence="9 13" id="KW-0234">DNA repair</keyword>
<evidence type="ECO:0000256" key="6">
    <source>
        <dbReference type="ARBA" id="ARBA00022839"/>
    </source>
</evidence>
<comment type="similarity">
    <text evidence="13">Belongs to the helicase family. AddA subfamily.</text>
</comment>
<dbReference type="InterPro" id="IPR011604">
    <property type="entry name" value="PDDEXK-like_dom_sf"/>
</dbReference>
<sequence>MKTVIPIKPEHVTWTDDQWKAIMAKDQDILVAAAAGSGKTAVLVERIIQKILAVEDPLNIDELLVVTFTNASAAEMRHRIGEALEKAIDEDPLSTHLRRQLSLLNSASISTLHSFCLDVVRKYYYMIDIDPGFRIADQTEADLLRDEVIDELFENEYGKQGNESFYRFVDTFSNDRHDGAVQELVLKLYDFSRSHPNPFMWLDQIVEMYDVTENTKIENLPFIDILKFDIQLQLSGAKELLQQALEISKTPGGPAPRAENYLSDLSIIERMEDSAVKGWDFLYETMKDWSFSRAKTCRGDEYDPALIKEADDLRKTARGMLDKLSADLFSKSPEKFLKDMQEMKQVLATLVEVVKQFSHVFEKEKADRGLVDFSDLEHLCLQVLIDRKEGTNDIIPSEISHNYRNQFREVLVDEYQDTNMVQETIINLVSADGESDGNLFMVGDVKQSIYLFRLAEPILFLGKYLRFTSEGENTGLRIDLSRNFRSRAEVLDGVNFIFKQIMGTKVGEIEYNRDAELVKGSGYPNEEDFPIEIGIIDQSDKDLLQEEVSEDAFDLNELEQTKLEARYMAEKIRRMIDEENPIYELKTKNVRPIRYKDVVILVRSLSWAPDIMEEFKLAGIPAHVNLSTGYFEATEVSIMMSLLKIIDNPDQDIPFAAVLRSPIIGLSEEELAHIRLQSRRGSYYGAVKTFIANMPDHDFSYAWEQVSHFINQLHEWRTMARSGALSELIWQLYRDTGFYEFVGGLPGGKQRQANLRAFYDRARQYENTSFRGLFRFLRFIERMRERGNDLGAARALGEQEDVVRIMTIHSSKGLEFPVVFVAGIGRQFNMKDLISGYMFDKEFGFACKYVNPEKRISYSSLPQLALRRKKKMEMLSEEMRVLYVALTRAKEKLFLVGSVKNIEKEMKKWMKAASQSEWLLSDHDRAQANSYLDWIGLALVRHRDGDNILEVSEMKVAKEILEHPSRWKVSVLSQNQFDEDIKNQQHIDYDWQESVKKGNIIESESENKQEVFSRLSWEYAYPQSTKRMSKQSVSEIKRMFEMRDEASGTQIIQKNVPQQYDRPKFMIERGVLSPAERGTAMHTVMQHIPLDEQPTLFSVEMLLEDLIEKEIITIEQAEVVSCDQIVHFFESEIGQRMISAKKVHREVPFTLGLPAQEVYSDWDGFDENVLVQGIIDCIIEEKDGVILLDYKTDVIQGRFPNGFQQAKRILSRRYETQLSLYGRAIIEIWDKPVIGKYLYFFDGGEFLKL</sequence>
<dbReference type="NCBIfam" id="TIGR02785">
    <property type="entry name" value="addA_Gpos"/>
    <property type="match status" value="1"/>
</dbReference>
<dbReference type="EMBL" id="JAGYPJ010000001">
    <property type="protein sequence ID" value="MBS4198652.1"/>
    <property type="molecule type" value="Genomic_DNA"/>
</dbReference>
<dbReference type="GO" id="GO:0008408">
    <property type="term" value="F:3'-5' exonuclease activity"/>
    <property type="evidence" value="ECO:0007669"/>
    <property type="project" value="UniProtKB-UniRule"/>
</dbReference>
<dbReference type="Pfam" id="PF12705">
    <property type="entry name" value="PDDEXK_1"/>
    <property type="match status" value="1"/>
</dbReference>
<dbReference type="AlphaFoldDB" id="A0A942TMF4"/>
<dbReference type="Proteomes" id="UP000682713">
    <property type="component" value="Unassembled WGS sequence"/>
</dbReference>
<dbReference type="GO" id="GO:0005524">
    <property type="term" value="F:ATP binding"/>
    <property type="evidence" value="ECO:0007669"/>
    <property type="project" value="UniProtKB-UniRule"/>
</dbReference>
<dbReference type="PANTHER" id="PTHR11070:SF48">
    <property type="entry name" value="ATP-DEPENDENT HELICASE_NUCLEASE SUBUNIT A"/>
    <property type="match status" value="1"/>
</dbReference>
<organism evidence="17 18">
    <name type="scientific">Lederbergia citrisecunda</name>
    <dbReference type="NCBI Taxonomy" id="2833583"/>
    <lineage>
        <taxon>Bacteria</taxon>
        <taxon>Bacillati</taxon>
        <taxon>Bacillota</taxon>
        <taxon>Bacilli</taxon>
        <taxon>Bacillales</taxon>
        <taxon>Bacillaceae</taxon>
        <taxon>Lederbergia</taxon>
    </lineage>
</organism>
<proteinExistence type="inferred from homology"/>
<keyword evidence="18" id="KW-1185">Reference proteome</keyword>
<dbReference type="Pfam" id="PF00580">
    <property type="entry name" value="UvrD-helicase"/>
    <property type="match status" value="1"/>
</dbReference>
<evidence type="ECO:0000256" key="2">
    <source>
        <dbReference type="ARBA" id="ARBA00022741"/>
    </source>
</evidence>
<feature type="domain" description="UvrD-like helicase C-terminal" evidence="16">
    <location>
        <begin position="526"/>
        <end position="813"/>
    </location>
</feature>
<dbReference type="InterPro" id="IPR014017">
    <property type="entry name" value="DNA_helicase_UvrD-like_C"/>
</dbReference>
<evidence type="ECO:0000256" key="8">
    <source>
        <dbReference type="ARBA" id="ARBA00023125"/>
    </source>
</evidence>
<dbReference type="InterPro" id="IPR011335">
    <property type="entry name" value="Restrct_endonuc-II-like"/>
</dbReference>
<keyword evidence="10 13" id="KW-0413">Isomerase</keyword>
<feature type="binding site" evidence="14">
    <location>
        <begin position="33"/>
        <end position="40"/>
    </location>
    <ligand>
        <name>ATP</name>
        <dbReference type="ChEBI" id="CHEBI:30616"/>
    </ligand>
</feature>
<dbReference type="EC" id="3.1.-.-" evidence="13"/>
<evidence type="ECO:0000256" key="12">
    <source>
        <dbReference type="ARBA" id="ARBA00048988"/>
    </source>
</evidence>
<evidence type="ECO:0000256" key="1">
    <source>
        <dbReference type="ARBA" id="ARBA00022722"/>
    </source>
</evidence>
<accession>A0A942TMF4</accession>
<dbReference type="PANTHER" id="PTHR11070">
    <property type="entry name" value="UVRD / RECB / PCRA DNA HELICASE FAMILY MEMBER"/>
    <property type="match status" value="1"/>
</dbReference>
<evidence type="ECO:0000313" key="17">
    <source>
        <dbReference type="EMBL" id="MBS4198652.1"/>
    </source>
</evidence>
<comment type="function">
    <text evidence="13">The heterodimer acts as both an ATP-dependent DNA helicase and an ATP-dependent, dual-direction single-stranded exonuclease. Recognizes the chi site generating a DNA molecule suitable for the initiation of homologous recombination. The AddA nuclease domain is required for chi fragment generation; this subunit has the helicase and 3' -&gt; 5' nuclease activities.</text>
</comment>
<dbReference type="HAMAP" id="MF_01451">
    <property type="entry name" value="AddA"/>
    <property type="match status" value="1"/>
</dbReference>
<dbReference type="InterPro" id="IPR000212">
    <property type="entry name" value="DNA_helicase_UvrD/REP"/>
</dbReference>
<dbReference type="Gene3D" id="3.90.320.10">
    <property type="match status" value="1"/>
</dbReference>
<comment type="catalytic activity">
    <reaction evidence="11 13">
        <text>Couples ATP hydrolysis with the unwinding of duplex DNA by translocating in the 3'-5' direction.</text>
        <dbReference type="EC" id="5.6.2.4"/>
    </reaction>
</comment>
<evidence type="ECO:0000259" key="15">
    <source>
        <dbReference type="PROSITE" id="PS51198"/>
    </source>
</evidence>
<dbReference type="InterPro" id="IPR014016">
    <property type="entry name" value="UvrD-like_ATP-bd"/>
</dbReference>
<dbReference type="FunFam" id="3.40.50.300:FF:001236">
    <property type="entry name" value="ATP-dependent helicase/nuclease subunit A"/>
    <property type="match status" value="1"/>
</dbReference>
<evidence type="ECO:0000256" key="13">
    <source>
        <dbReference type="HAMAP-Rule" id="MF_01451"/>
    </source>
</evidence>
<dbReference type="GO" id="GO:0005829">
    <property type="term" value="C:cytosol"/>
    <property type="evidence" value="ECO:0007669"/>
    <property type="project" value="TreeGrafter"/>
</dbReference>
<evidence type="ECO:0000256" key="10">
    <source>
        <dbReference type="ARBA" id="ARBA00023235"/>
    </source>
</evidence>
<reference evidence="17 18" key="1">
    <citation type="submission" date="2021-05" db="EMBL/GenBank/DDBJ databases">
        <title>Novel Bacillus species.</title>
        <authorList>
            <person name="Liu G."/>
        </authorList>
    </citation>
    <scope>NUCLEOTIDE SEQUENCE [LARGE SCALE GENOMIC DNA]</scope>
    <source>
        <strain evidence="17 18">FJAT-49732</strain>
    </source>
</reference>
<evidence type="ECO:0000313" key="18">
    <source>
        <dbReference type="Proteomes" id="UP000682713"/>
    </source>
</evidence>
<evidence type="ECO:0000256" key="3">
    <source>
        <dbReference type="ARBA" id="ARBA00022763"/>
    </source>
</evidence>
<comment type="cofactor">
    <cofactor evidence="13">
        <name>Mg(2+)</name>
        <dbReference type="ChEBI" id="CHEBI:18420"/>
    </cofactor>
</comment>
<name>A0A942TMF4_9BACI</name>
<keyword evidence="5 13" id="KW-0347">Helicase</keyword>
<evidence type="ECO:0000259" key="16">
    <source>
        <dbReference type="PROSITE" id="PS51217"/>
    </source>
</evidence>
<dbReference type="Gene3D" id="3.40.50.300">
    <property type="entry name" value="P-loop containing nucleotide triphosphate hydrolases"/>
    <property type="match status" value="4"/>
</dbReference>
<dbReference type="SUPFAM" id="SSF52540">
    <property type="entry name" value="P-loop containing nucleoside triphosphate hydrolases"/>
    <property type="match status" value="1"/>
</dbReference>
<keyword evidence="2 13" id="KW-0547">Nucleotide-binding</keyword>
<dbReference type="PROSITE" id="PS51198">
    <property type="entry name" value="UVRD_HELICASE_ATP_BIND"/>
    <property type="match status" value="1"/>
</dbReference>
<dbReference type="GO" id="GO:0000724">
    <property type="term" value="P:double-strand break repair via homologous recombination"/>
    <property type="evidence" value="ECO:0007669"/>
    <property type="project" value="UniProtKB-UniRule"/>
</dbReference>
<evidence type="ECO:0000256" key="4">
    <source>
        <dbReference type="ARBA" id="ARBA00022801"/>
    </source>
</evidence>
<keyword evidence="6 13" id="KW-0269">Exonuclease</keyword>
<dbReference type="Pfam" id="PF13361">
    <property type="entry name" value="UvrD_C"/>
    <property type="match status" value="1"/>
</dbReference>
<evidence type="ECO:0000256" key="9">
    <source>
        <dbReference type="ARBA" id="ARBA00023204"/>
    </source>
</evidence>
<comment type="subunit">
    <text evidence="13">Heterodimer of AddA and AddB/RexB.</text>
</comment>
<evidence type="ECO:0000256" key="5">
    <source>
        <dbReference type="ARBA" id="ARBA00022806"/>
    </source>
</evidence>
<dbReference type="GO" id="GO:0003690">
    <property type="term" value="F:double-stranded DNA binding"/>
    <property type="evidence" value="ECO:0007669"/>
    <property type="project" value="UniProtKB-UniRule"/>
</dbReference>
<gene>
    <name evidence="13 17" type="primary">addA</name>
    <name evidence="17" type="ORF">KHA93_03180</name>
</gene>
<protein>
    <recommendedName>
        <fullName evidence="13">ATP-dependent helicase/nuclease subunit A</fullName>
        <ecNumber evidence="13">3.1.-.-</ecNumber>
        <ecNumber evidence="13">5.6.2.4</ecNumber>
    </recommendedName>
    <alternativeName>
        <fullName evidence="13">ATP-dependent helicase/nuclease AddA</fullName>
    </alternativeName>
    <alternativeName>
        <fullName evidence="13">DNA 3'-5' helicase AddA</fullName>
    </alternativeName>
</protein>
<keyword evidence="7 13" id="KW-0067">ATP-binding</keyword>
<feature type="domain" description="UvrD-like helicase ATP-binding" evidence="15">
    <location>
        <begin position="12"/>
        <end position="487"/>
    </location>
</feature>
<dbReference type="PROSITE" id="PS51217">
    <property type="entry name" value="UVRD_HELICASE_CTER"/>
    <property type="match status" value="1"/>
</dbReference>
<dbReference type="InterPro" id="IPR038726">
    <property type="entry name" value="PDDEXK_AddAB-type"/>
</dbReference>
<evidence type="ECO:0000256" key="11">
    <source>
        <dbReference type="ARBA" id="ARBA00034617"/>
    </source>
</evidence>
<dbReference type="EC" id="5.6.2.4" evidence="13"/>
<dbReference type="InterPro" id="IPR027417">
    <property type="entry name" value="P-loop_NTPase"/>
</dbReference>
<keyword evidence="3 13" id="KW-0227">DNA damage</keyword>
<dbReference type="Gene3D" id="1.10.274.50">
    <property type="match status" value="1"/>
</dbReference>
<keyword evidence="1 13" id="KW-0540">Nuclease</keyword>
<dbReference type="GO" id="GO:0033202">
    <property type="term" value="C:DNA helicase complex"/>
    <property type="evidence" value="ECO:0007669"/>
    <property type="project" value="TreeGrafter"/>
</dbReference>
<keyword evidence="8 13" id="KW-0238">DNA-binding</keyword>